<sequence length="423" mass="45878">MANTMPLRGSGQLLFGLCIACVALSWVIVTARLAVRRAIHALGWDDGLMLAGLILFSTFSATLIGMCYNGGGYLLSELSAATTMAGIKYYFLSQIIYTTSTVPVKCSICFTLLRLADRKKRFCYVLYAIMTLSIIAGIVTIIGVLNACKPLRAFWGEVEGKCNADVSIAIGLFLSATCIATDFVLAVLPGIMLWDVQIKRRVKVYIVAILALGALASVSTIVRIPYLLRYSEPDRILKTAAPLSCWTVGEVAIGICAGSVAQLRPLLRYVPFIKHSSYDGPTSDHPSRTLRSRSGIVKLTTLHSEGQNKSDTAESTRRIHGRDELDLETDSDGDSQEERLNGTTHSMASEATAFPDDVESAVMGTIRKDTEVTVQPWSPSRAHDAQSVASSDAGPVAVPQSPDFTFRDGGTCKTEVWHRRSRG</sequence>
<evidence type="ECO:0000256" key="5">
    <source>
        <dbReference type="ARBA" id="ARBA00038359"/>
    </source>
</evidence>
<evidence type="ECO:0000256" key="4">
    <source>
        <dbReference type="ARBA" id="ARBA00023136"/>
    </source>
</evidence>
<evidence type="ECO:0000256" key="2">
    <source>
        <dbReference type="ARBA" id="ARBA00022692"/>
    </source>
</evidence>
<feature type="compositionally biased region" description="Basic and acidic residues" evidence="6">
    <location>
        <begin position="306"/>
        <end position="324"/>
    </location>
</feature>
<dbReference type="Proteomes" id="UP000038010">
    <property type="component" value="Unassembled WGS sequence"/>
</dbReference>
<feature type="transmembrane region" description="Helical" evidence="7">
    <location>
        <begin position="166"/>
        <end position="192"/>
    </location>
</feature>
<keyword evidence="4 7" id="KW-0472">Membrane</keyword>
<reference evidence="9 10" key="1">
    <citation type="submission" date="2015-06" db="EMBL/GenBank/DDBJ databases">
        <title>Draft genome of the ant-associated black yeast Phialophora attae CBS 131958.</title>
        <authorList>
            <person name="Moreno L.F."/>
            <person name="Stielow B.J."/>
            <person name="de Hoog S."/>
            <person name="Vicente V.A."/>
            <person name="Weiss V.A."/>
            <person name="de Vries M."/>
            <person name="Cruz L.M."/>
            <person name="Souza E.M."/>
        </authorList>
    </citation>
    <scope>NUCLEOTIDE SEQUENCE [LARGE SCALE GENOMIC DNA]</scope>
    <source>
        <strain evidence="9 10">CBS 131958</strain>
    </source>
</reference>
<dbReference type="OrthoDB" id="4112131at2759"/>
<comment type="similarity">
    <text evidence="5">Belongs to the SAT4 family.</text>
</comment>
<dbReference type="GeneID" id="28731317"/>
<feature type="region of interest" description="Disordered" evidence="6">
    <location>
        <begin position="376"/>
        <end position="409"/>
    </location>
</feature>
<evidence type="ECO:0000259" key="8">
    <source>
        <dbReference type="Pfam" id="PF20684"/>
    </source>
</evidence>
<dbReference type="PANTHER" id="PTHR33048:SF21">
    <property type="entry name" value="INTEGRAL MEMBRANE PROTEIN"/>
    <property type="match status" value="1"/>
</dbReference>
<feature type="transmembrane region" description="Helical" evidence="7">
    <location>
        <begin position="204"/>
        <end position="228"/>
    </location>
</feature>
<evidence type="ECO:0000256" key="1">
    <source>
        <dbReference type="ARBA" id="ARBA00004141"/>
    </source>
</evidence>
<dbReference type="EMBL" id="LFJN01000020">
    <property type="protein sequence ID" value="KPI38191.1"/>
    <property type="molecule type" value="Genomic_DNA"/>
</dbReference>
<dbReference type="VEuPathDB" id="FungiDB:AB675_1065"/>
<accession>A0A0N0NKI8</accession>
<dbReference type="AlphaFoldDB" id="A0A0N0NKI8"/>
<gene>
    <name evidence="9" type="ORF">AB675_1065</name>
</gene>
<dbReference type="STRING" id="1664694.A0A0N0NKI8"/>
<evidence type="ECO:0000256" key="7">
    <source>
        <dbReference type="SAM" id="Phobius"/>
    </source>
</evidence>
<feature type="domain" description="Rhodopsin" evidence="8">
    <location>
        <begin position="31"/>
        <end position="268"/>
    </location>
</feature>
<evidence type="ECO:0000313" key="9">
    <source>
        <dbReference type="EMBL" id="KPI38191.1"/>
    </source>
</evidence>
<feature type="transmembrane region" description="Helical" evidence="7">
    <location>
        <begin position="47"/>
        <end position="71"/>
    </location>
</feature>
<organism evidence="9 10">
    <name type="scientific">Cyphellophora attinorum</name>
    <dbReference type="NCBI Taxonomy" id="1664694"/>
    <lineage>
        <taxon>Eukaryota</taxon>
        <taxon>Fungi</taxon>
        <taxon>Dikarya</taxon>
        <taxon>Ascomycota</taxon>
        <taxon>Pezizomycotina</taxon>
        <taxon>Eurotiomycetes</taxon>
        <taxon>Chaetothyriomycetidae</taxon>
        <taxon>Chaetothyriales</taxon>
        <taxon>Cyphellophoraceae</taxon>
        <taxon>Cyphellophora</taxon>
    </lineage>
</organism>
<dbReference type="InterPro" id="IPR049326">
    <property type="entry name" value="Rhodopsin_dom_fungi"/>
</dbReference>
<dbReference type="Pfam" id="PF20684">
    <property type="entry name" value="Fung_rhodopsin"/>
    <property type="match status" value="1"/>
</dbReference>
<feature type="region of interest" description="Disordered" evidence="6">
    <location>
        <begin position="303"/>
        <end position="356"/>
    </location>
</feature>
<evidence type="ECO:0000256" key="6">
    <source>
        <dbReference type="SAM" id="MobiDB-lite"/>
    </source>
</evidence>
<proteinExistence type="inferred from homology"/>
<evidence type="ECO:0000313" key="10">
    <source>
        <dbReference type="Proteomes" id="UP000038010"/>
    </source>
</evidence>
<dbReference type="PANTHER" id="PTHR33048">
    <property type="entry name" value="PTH11-LIKE INTEGRAL MEMBRANE PROTEIN (AFU_ORTHOLOGUE AFUA_5G11245)"/>
    <property type="match status" value="1"/>
</dbReference>
<feature type="transmembrane region" description="Helical" evidence="7">
    <location>
        <begin position="125"/>
        <end position="146"/>
    </location>
</feature>
<comment type="caution">
    <text evidence="9">The sequence shown here is derived from an EMBL/GenBank/DDBJ whole genome shotgun (WGS) entry which is preliminary data.</text>
</comment>
<keyword evidence="3 7" id="KW-1133">Transmembrane helix</keyword>
<feature type="compositionally biased region" description="Acidic residues" evidence="6">
    <location>
        <begin position="325"/>
        <end position="335"/>
    </location>
</feature>
<feature type="transmembrane region" description="Helical" evidence="7">
    <location>
        <begin position="12"/>
        <end position="35"/>
    </location>
</feature>
<evidence type="ECO:0000256" key="3">
    <source>
        <dbReference type="ARBA" id="ARBA00022989"/>
    </source>
</evidence>
<protein>
    <recommendedName>
        <fullName evidence="8">Rhodopsin domain-containing protein</fullName>
    </recommendedName>
</protein>
<keyword evidence="10" id="KW-1185">Reference proteome</keyword>
<name>A0A0N0NKI8_9EURO</name>
<keyword evidence="2 7" id="KW-0812">Transmembrane</keyword>
<comment type="subcellular location">
    <subcellularLocation>
        <location evidence="1">Membrane</location>
        <topology evidence="1">Multi-pass membrane protein</topology>
    </subcellularLocation>
</comment>
<dbReference type="RefSeq" id="XP_017998154.1">
    <property type="nucleotide sequence ID" value="XM_018139448.1"/>
</dbReference>
<dbReference type="GO" id="GO:0016020">
    <property type="term" value="C:membrane"/>
    <property type="evidence" value="ECO:0007669"/>
    <property type="project" value="UniProtKB-SubCell"/>
</dbReference>
<dbReference type="InterPro" id="IPR052337">
    <property type="entry name" value="SAT4-like"/>
</dbReference>